<keyword evidence="7" id="KW-1185">Reference proteome</keyword>
<organism evidence="6 7">
    <name type="scientific">Streptomyces broussonetiae</name>
    <dbReference type="NCBI Taxonomy" id="2686304"/>
    <lineage>
        <taxon>Bacteria</taxon>
        <taxon>Bacillati</taxon>
        <taxon>Actinomycetota</taxon>
        <taxon>Actinomycetes</taxon>
        <taxon>Kitasatosporales</taxon>
        <taxon>Streptomycetaceae</taxon>
        <taxon>Streptomyces</taxon>
    </lineage>
</organism>
<dbReference type="Proteomes" id="UP001585080">
    <property type="component" value="Unassembled WGS sequence"/>
</dbReference>
<feature type="domain" description="Leucine-binding protein" evidence="5">
    <location>
        <begin position="56"/>
        <end position="399"/>
    </location>
</feature>
<dbReference type="EMBL" id="JAYMRP010000014">
    <property type="protein sequence ID" value="MFB8774575.1"/>
    <property type="molecule type" value="Genomic_DNA"/>
</dbReference>
<dbReference type="RefSeq" id="WP_376733284.1">
    <property type="nucleotide sequence ID" value="NZ_JAYMRP010000014.1"/>
</dbReference>
<proteinExistence type="inferred from homology"/>
<evidence type="ECO:0000256" key="4">
    <source>
        <dbReference type="SAM" id="SignalP"/>
    </source>
</evidence>
<dbReference type="InterPro" id="IPR028082">
    <property type="entry name" value="Peripla_BP_I"/>
</dbReference>
<dbReference type="PROSITE" id="PS51257">
    <property type="entry name" value="PROKAR_LIPOPROTEIN"/>
    <property type="match status" value="1"/>
</dbReference>
<evidence type="ECO:0000256" key="2">
    <source>
        <dbReference type="ARBA" id="ARBA00022729"/>
    </source>
</evidence>
<dbReference type="PANTHER" id="PTHR47235:SF1">
    <property type="entry name" value="BLR6548 PROTEIN"/>
    <property type="match status" value="1"/>
</dbReference>
<feature type="region of interest" description="Disordered" evidence="3">
    <location>
        <begin position="369"/>
        <end position="390"/>
    </location>
</feature>
<evidence type="ECO:0000256" key="3">
    <source>
        <dbReference type="SAM" id="MobiDB-lite"/>
    </source>
</evidence>
<feature type="signal peptide" evidence="4">
    <location>
        <begin position="1"/>
        <end position="34"/>
    </location>
</feature>
<dbReference type="InterPro" id="IPR028081">
    <property type="entry name" value="Leu-bd"/>
</dbReference>
<evidence type="ECO:0000313" key="7">
    <source>
        <dbReference type="Proteomes" id="UP001585080"/>
    </source>
</evidence>
<dbReference type="SUPFAM" id="SSF53822">
    <property type="entry name" value="Periplasmic binding protein-like I"/>
    <property type="match status" value="1"/>
</dbReference>
<name>A0ABV5ECI9_9ACTN</name>
<evidence type="ECO:0000256" key="1">
    <source>
        <dbReference type="ARBA" id="ARBA00010062"/>
    </source>
</evidence>
<dbReference type="PANTHER" id="PTHR47235">
    <property type="entry name" value="BLR6548 PROTEIN"/>
    <property type="match status" value="1"/>
</dbReference>
<protein>
    <submittedName>
        <fullName evidence="6">ABC transporter substrate-binding protein</fullName>
    </submittedName>
</protein>
<keyword evidence="2 4" id="KW-0732">Signal</keyword>
<gene>
    <name evidence="6" type="ORF">VSS16_17900</name>
</gene>
<comment type="caution">
    <text evidence="6">The sequence shown here is derived from an EMBL/GenBank/DDBJ whole genome shotgun (WGS) entry which is preliminary data.</text>
</comment>
<reference evidence="6 7" key="1">
    <citation type="submission" date="2024-01" db="EMBL/GenBank/DDBJ databases">
        <title>Genome mining of biosynthetic gene clusters to explore secondary metabolites of Streptomyces sp.</title>
        <authorList>
            <person name="Baig A."/>
            <person name="Ajitkumar Shintre N."/>
            <person name="Kumar H."/>
            <person name="Anbarasu A."/>
            <person name="Ramaiah S."/>
        </authorList>
    </citation>
    <scope>NUCLEOTIDE SEQUENCE [LARGE SCALE GENOMIC DNA]</scope>
    <source>
        <strain evidence="6 7">A57</strain>
    </source>
</reference>
<accession>A0ABV5ECI9</accession>
<dbReference type="CDD" id="cd06343">
    <property type="entry name" value="PBP1_ABC_ligand_binding-like"/>
    <property type="match status" value="1"/>
</dbReference>
<sequence length="427" mass="43927">MNVKYRRHRTTSRVLLASALSALLLAGTACSSKADSDDAASGSDGVKAGPGVTDTTIKLGALTDLTGPYATLGKSIVQAQQMWADEVNAKGGICDRKVEIVVEDHGYDVQKAVTAYADISSDVVALPQVIGSPVVAALIDDIERDSMLTFPQAWAASLLGKQSVQVLGTTYDVDMIAAVDFLTRTKGLKKGDSVGHVYFEGDYGSNALEGSTWAAEKAGLKIVDQKIKATDTDLSAQVSALRKAGVKAILISAGPAQTASLAGVAASRGLQVPIVSSAPGYAPQLMQTPAAKAVEAMVSIVSAAPAVSSNLPGVKAMVAAYEKKYPKSPVDSGVLSGYNAAKLIGSDLENACESGSLAREDVVKAHRAQTKADTGLGTPQNFSDVDSPASSSTYVLKPDAKAVGGVVNLEDAHEAPGVQEYLSSKGA</sequence>
<dbReference type="Pfam" id="PF13458">
    <property type="entry name" value="Peripla_BP_6"/>
    <property type="match status" value="1"/>
</dbReference>
<dbReference type="Gene3D" id="3.40.50.2300">
    <property type="match status" value="2"/>
</dbReference>
<evidence type="ECO:0000313" key="6">
    <source>
        <dbReference type="EMBL" id="MFB8774575.1"/>
    </source>
</evidence>
<evidence type="ECO:0000259" key="5">
    <source>
        <dbReference type="Pfam" id="PF13458"/>
    </source>
</evidence>
<comment type="similarity">
    <text evidence="1">Belongs to the leucine-binding protein family.</text>
</comment>
<feature type="compositionally biased region" description="Polar residues" evidence="3">
    <location>
        <begin position="377"/>
        <end position="390"/>
    </location>
</feature>
<feature type="chain" id="PRO_5047380269" evidence="4">
    <location>
        <begin position="35"/>
        <end position="427"/>
    </location>
</feature>